<comment type="catalytic activity">
    <reaction evidence="6">
        <text>GTP + H2O = GDP + phosphate + H(+)</text>
        <dbReference type="Rhea" id="RHEA:19669"/>
        <dbReference type="ChEBI" id="CHEBI:15377"/>
        <dbReference type="ChEBI" id="CHEBI:15378"/>
        <dbReference type="ChEBI" id="CHEBI:37565"/>
        <dbReference type="ChEBI" id="CHEBI:43474"/>
        <dbReference type="ChEBI" id="CHEBI:58189"/>
    </reaction>
    <physiologicalReaction direction="left-to-right" evidence="6">
        <dbReference type="Rhea" id="RHEA:19670"/>
    </physiologicalReaction>
</comment>
<keyword evidence="3" id="KW-0143">Chaperone</keyword>
<dbReference type="Pfam" id="PF02492">
    <property type="entry name" value="cobW"/>
    <property type="match status" value="1"/>
</dbReference>
<dbReference type="InterPro" id="IPR027417">
    <property type="entry name" value="P-loop_NTPase"/>
</dbReference>
<evidence type="ECO:0000259" key="7">
    <source>
        <dbReference type="Pfam" id="PF02492"/>
    </source>
</evidence>
<sequence>MTDHQPVELVVLCGFLGSGKTTLLSEFLRQTQLRDTAVIVNEAGEIGIDGVLVAEDQEALDLRMLANGCVCCSLRSSLVTTVADLLDAPRPVGAPALRRVILETSGLSRPGPILASLADPELSSRGLRVSVISTLDAQSGGLRTEQFEDAAAQLAAAQKIVLTKIDLVDDATLAERVRQAQAINPLAEILFGRERAALVDAAFAPANENTLPIAEVAAANLSYSGSGFEHHRIHVLCGEAAPGISWENLSWWLDDLAGLAGEKLLRVKALVTVTDCEEPILIQGVGTTYGMPRRMLTQKNRPDVIIVITRDLSAAEISEHFAQSAVKLYPMAGVASSRLGHSSQISLSSRSFYASNDL</sequence>
<evidence type="ECO:0000256" key="3">
    <source>
        <dbReference type="ARBA" id="ARBA00023186"/>
    </source>
</evidence>
<dbReference type="SUPFAM" id="SSF90002">
    <property type="entry name" value="Hypothetical protein YjiA, C-terminal domain"/>
    <property type="match status" value="1"/>
</dbReference>
<dbReference type="SUPFAM" id="SSF52540">
    <property type="entry name" value="P-loop containing nucleoside triphosphate hydrolases"/>
    <property type="match status" value="1"/>
</dbReference>
<evidence type="ECO:0000256" key="2">
    <source>
        <dbReference type="ARBA" id="ARBA00022801"/>
    </source>
</evidence>
<dbReference type="PANTHER" id="PTHR13748">
    <property type="entry name" value="COBW-RELATED"/>
    <property type="match status" value="1"/>
</dbReference>
<keyword evidence="1" id="KW-0547">Nucleotide-binding</keyword>
<comment type="function">
    <text evidence="5">Zinc chaperone that directly transfers zinc cofactor to target proteins, thereby activating them. Zinc is transferred from the CXCC motif in the GTPase domain to the zinc binding site in target proteins in a process requiring GTP hydrolysis.</text>
</comment>
<dbReference type="GO" id="GO:0005737">
    <property type="term" value="C:cytoplasm"/>
    <property type="evidence" value="ECO:0007669"/>
    <property type="project" value="TreeGrafter"/>
</dbReference>
<dbReference type="CDD" id="cd03112">
    <property type="entry name" value="CobW-like"/>
    <property type="match status" value="1"/>
</dbReference>
<dbReference type="AlphaFoldDB" id="A0A953T4R0"/>
<dbReference type="Gene3D" id="3.30.1220.10">
    <property type="entry name" value="CobW-like, C-terminal domain"/>
    <property type="match status" value="1"/>
</dbReference>
<evidence type="ECO:0000313" key="9">
    <source>
        <dbReference type="EMBL" id="MBZ1350781.1"/>
    </source>
</evidence>
<evidence type="ECO:0000313" key="10">
    <source>
        <dbReference type="Proteomes" id="UP000739565"/>
    </source>
</evidence>
<dbReference type="Pfam" id="PF07683">
    <property type="entry name" value="CobW_C"/>
    <property type="match status" value="1"/>
</dbReference>
<evidence type="ECO:0000256" key="1">
    <source>
        <dbReference type="ARBA" id="ARBA00022741"/>
    </source>
</evidence>
<evidence type="ECO:0000259" key="8">
    <source>
        <dbReference type="Pfam" id="PF07683"/>
    </source>
</evidence>
<dbReference type="InterPro" id="IPR036627">
    <property type="entry name" value="CobW-likC_sf"/>
</dbReference>
<protein>
    <submittedName>
        <fullName evidence="9">GTP-binding protein</fullName>
    </submittedName>
</protein>
<comment type="caution">
    <text evidence="9">The sequence shown here is derived from an EMBL/GenBank/DDBJ whole genome shotgun (WGS) entry which is preliminary data.</text>
</comment>
<dbReference type="GO" id="GO:0016787">
    <property type="term" value="F:hydrolase activity"/>
    <property type="evidence" value="ECO:0007669"/>
    <property type="project" value="UniProtKB-KW"/>
</dbReference>
<organism evidence="9 10">
    <name type="scientific">Zwartia hollandica</name>
    <dbReference type="NCBI Taxonomy" id="324606"/>
    <lineage>
        <taxon>Bacteria</taxon>
        <taxon>Pseudomonadati</taxon>
        <taxon>Pseudomonadota</taxon>
        <taxon>Betaproteobacteria</taxon>
        <taxon>Burkholderiales</taxon>
        <taxon>Alcaligenaceae</taxon>
        <taxon>Zwartia</taxon>
    </lineage>
</organism>
<feature type="domain" description="CobW C-terminal" evidence="8">
    <location>
        <begin position="244"/>
        <end position="323"/>
    </location>
</feature>
<evidence type="ECO:0000256" key="6">
    <source>
        <dbReference type="ARBA" id="ARBA00049117"/>
    </source>
</evidence>
<keyword evidence="10" id="KW-1185">Reference proteome</keyword>
<dbReference type="GO" id="GO:0000166">
    <property type="term" value="F:nucleotide binding"/>
    <property type="evidence" value="ECO:0007669"/>
    <property type="project" value="UniProtKB-KW"/>
</dbReference>
<dbReference type="RefSeq" id="WP_259661191.1">
    <property type="nucleotide sequence ID" value="NZ_JAHXRI010000007.1"/>
</dbReference>
<dbReference type="InterPro" id="IPR051316">
    <property type="entry name" value="Zinc-reg_GTPase_activator"/>
</dbReference>
<accession>A0A953T4R0</accession>
<name>A0A953T4R0_9BURK</name>
<evidence type="ECO:0000256" key="5">
    <source>
        <dbReference type="ARBA" id="ARBA00045658"/>
    </source>
</evidence>
<dbReference type="InterPro" id="IPR011629">
    <property type="entry name" value="CobW-like_C"/>
</dbReference>
<dbReference type="EMBL" id="JAHXRI010000007">
    <property type="protein sequence ID" value="MBZ1350781.1"/>
    <property type="molecule type" value="Genomic_DNA"/>
</dbReference>
<reference evidence="9" key="1">
    <citation type="submission" date="2021-07" db="EMBL/GenBank/DDBJ databases">
        <title>New genus and species of the family Alcaligenaceae.</title>
        <authorList>
            <person name="Hahn M.W."/>
        </authorList>
    </citation>
    <scope>NUCLEOTIDE SEQUENCE</scope>
    <source>
        <strain evidence="9">LF4-65</strain>
    </source>
</reference>
<dbReference type="Proteomes" id="UP000739565">
    <property type="component" value="Unassembled WGS sequence"/>
</dbReference>
<dbReference type="PANTHER" id="PTHR13748:SF62">
    <property type="entry name" value="COBW DOMAIN-CONTAINING PROTEIN"/>
    <property type="match status" value="1"/>
</dbReference>
<dbReference type="Gene3D" id="3.40.50.300">
    <property type="entry name" value="P-loop containing nucleotide triphosphate hydrolases"/>
    <property type="match status" value="1"/>
</dbReference>
<keyword evidence="2" id="KW-0378">Hydrolase</keyword>
<feature type="domain" description="CobW/HypB/UreG nucleotide-binding" evidence="7">
    <location>
        <begin position="10"/>
        <end position="190"/>
    </location>
</feature>
<evidence type="ECO:0000256" key="4">
    <source>
        <dbReference type="ARBA" id="ARBA00034320"/>
    </source>
</evidence>
<gene>
    <name evidence="9" type="ORF">KZZ10_09000</name>
</gene>
<comment type="similarity">
    <text evidence="4">Belongs to the SIMIBI class G3E GTPase family. ZNG1 subfamily.</text>
</comment>
<proteinExistence type="inferred from homology"/>
<dbReference type="InterPro" id="IPR003495">
    <property type="entry name" value="CobW/HypB/UreG_nucleotide-bd"/>
</dbReference>